<keyword evidence="3" id="KW-0560">Oxidoreductase</keyword>
<dbReference type="CDD" id="cd05233">
    <property type="entry name" value="SDR_c"/>
    <property type="match status" value="1"/>
</dbReference>
<evidence type="ECO:0000313" key="4">
    <source>
        <dbReference type="EMBL" id="KAL2289773.1"/>
    </source>
</evidence>
<comment type="similarity">
    <text evidence="1">Belongs to the short-chain dehydrogenases/reductases (SDR) family.</text>
</comment>
<proteinExistence type="inferred from homology"/>
<evidence type="ECO:0000256" key="3">
    <source>
        <dbReference type="ARBA" id="ARBA00023002"/>
    </source>
</evidence>
<dbReference type="InterPro" id="IPR051122">
    <property type="entry name" value="SDR_DHRS6-like"/>
</dbReference>
<dbReference type="Proteomes" id="UP001600888">
    <property type="component" value="Unassembled WGS sequence"/>
</dbReference>
<dbReference type="PANTHER" id="PTHR43477">
    <property type="entry name" value="DIHYDROANTICAPSIN 7-DEHYDROGENASE"/>
    <property type="match status" value="1"/>
</dbReference>
<organism evidence="4 5">
    <name type="scientific">Diaporthe vaccinii</name>
    <dbReference type="NCBI Taxonomy" id="105482"/>
    <lineage>
        <taxon>Eukaryota</taxon>
        <taxon>Fungi</taxon>
        <taxon>Dikarya</taxon>
        <taxon>Ascomycota</taxon>
        <taxon>Pezizomycotina</taxon>
        <taxon>Sordariomycetes</taxon>
        <taxon>Sordariomycetidae</taxon>
        <taxon>Diaporthales</taxon>
        <taxon>Diaporthaceae</taxon>
        <taxon>Diaporthe</taxon>
        <taxon>Diaporthe eres species complex</taxon>
    </lineage>
</organism>
<dbReference type="InterPro" id="IPR036291">
    <property type="entry name" value="NAD(P)-bd_dom_sf"/>
</dbReference>
<keyword evidence="5" id="KW-1185">Reference proteome</keyword>
<dbReference type="PANTHER" id="PTHR43477:SF1">
    <property type="entry name" value="DIHYDROANTICAPSIN 7-DEHYDROGENASE"/>
    <property type="match status" value="1"/>
</dbReference>
<name>A0ABR4F500_9PEZI</name>
<dbReference type="PRINTS" id="PR00081">
    <property type="entry name" value="GDHRDH"/>
</dbReference>
<evidence type="ECO:0000256" key="2">
    <source>
        <dbReference type="ARBA" id="ARBA00022857"/>
    </source>
</evidence>
<dbReference type="InterPro" id="IPR002347">
    <property type="entry name" value="SDR_fam"/>
</dbReference>
<protein>
    <recommendedName>
        <fullName evidence="6">Short chain dehydrogenase</fullName>
    </recommendedName>
</protein>
<sequence>MYVAHPQTSATITLATCPTPPDFFTISFHHLCSRHTCGGPYPKRRAIMPAPQFKFINKLQGRRVLIFGGTSGIGYAVAEACVEHGCTVIISGSNAPKLGETVLRLRTSYPHLESSQIIIHACDLSDKDALESNIQRLLSVVTRETKSKINHVVFTAGDPRSLKSLSEVTVEQYEKNQVVRNIAPIIIAKHLPQYMENTPDSSYTLTGGFIFSKPPPGFGLHAATGIEGLARGLAVDMAPIRVNLVAPGVIKTEAMKNVPQQALQVLARATTIKRLGRPEDIAEAYLYLMKDGYVTGSIIESNGGRFLV</sequence>
<comment type="caution">
    <text evidence="4">The sequence shown here is derived from an EMBL/GenBank/DDBJ whole genome shotgun (WGS) entry which is preliminary data.</text>
</comment>
<gene>
    <name evidence="4" type="ORF">FJTKL_01092</name>
</gene>
<reference evidence="4 5" key="1">
    <citation type="submission" date="2024-03" db="EMBL/GenBank/DDBJ databases">
        <title>A high-quality draft genome sequence of Diaporthe vaccinii, a causative agent of upright dieback and viscid rot disease in cranberry plants.</title>
        <authorList>
            <person name="Sarrasin M."/>
            <person name="Lang B.F."/>
            <person name="Burger G."/>
        </authorList>
    </citation>
    <scope>NUCLEOTIDE SEQUENCE [LARGE SCALE GENOMIC DNA]</scope>
    <source>
        <strain evidence="4 5">IS7</strain>
    </source>
</reference>
<keyword evidence="2" id="KW-0521">NADP</keyword>
<dbReference type="Pfam" id="PF23441">
    <property type="entry name" value="SDR"/>
    <property type="match status" value="1"/>
</dbReference>
<evidence type="ECO:0000313" key="5">
    <source>
        <dbReference type="Proteomes" id="UP001600888"/>
    </source>
</evidence>
<dbReference type="SUPFAM" id="SSF51735">
    <property type="entry name" value="NAD(P)-binding Rossmann-fold domains"/>
    <property type="match status" value="1"/>
</dbReference>
<evidence type="ECO:0000256" key="1">
    <source>
        <dbReference type="ARBA" id="ARBA00006484"/>
    </source>
</evidence>
<dbReference type="Gene3D" id="3.40.50.720">
    <property type="entry name" value="NAD(P)-binding Rossmann-like Domain"/>
    <property type="match status" value="1"/>
</dbReference>
<accession>A0ABR4F500</accession>
<evidence type="ECO:0008006" key="6">
    <source>
        <dbReference type="Google" id="ProtNLM"/>
    </source>
</evidence>
<dbReference type="InterPro" id="IPR057571">
    <property type="entry name" value="SDR_PhqE-like"/>
</dbReference>
<dbReference type="EMBL" id="JBAWTH010000011">
    <property type="protein sequence ID" value="KAL2289773.1"/>
    <property type="molecule type" value="Genomic_DNA"/>
</dbReference>